<evidence type="ECO:0000313" key="2">
    <source>
        <dbReference type="Proteomes" id="UP001195483"/>
    </source>
</evidence>
<comment type="caution">
    <text evidence="1">The sequence shown here is derived from an EMBL/GenBank/DDBJ whole genome shotgun (WGS) entry which is preliminary data.</text>
</comment>
<reference evidence="1" key="3">
    <citation type="submission" date="2023-05" db="EMBL/GenBank/DDBJ databases">
        <authorList>
            <person name="Smith C.H."/>
        </authorList>
    </citation>
    <scope>NUCLEOTIDE SEQUENCE</scope>
    <source>
        <strain evidence="1">CHS0354</strain>
        <tissue evidence="1">Mantle</tissue>
    </source>
</reference>
<dbReference type="Proteomes" id="UP001195483">
    <property type="component" value="Unassembled WGS sequence"/>
</dbReference>
<organism evidence="1 2">
    <name type="scientific">Potamilus streckersoni</name>
    <dbReference type="NCBI Taxonomy" id="2493646"/>
    <lineage>
        <taxon>Eukaryota</taxon>
        <taxon>Metazoa</taxon>
        <taxon>Spiralia</taxon>
        <taxon>Lophotrochozoa</taxon>
        <taxon>Mollusca</taxon>
        <taxon>Bivalvia</taxon>
        <taxon>Autobranchia</taxon>
        <taxon>Heteroconchia</taxon>
        <taxon>Palaeoheterodonta</taxon>
        <taxon>Unionida</taxon>
        <taxon>Unionoidea</taxon>
        <taxon>Unionidae</taxon>
        <taxon>Ambleminae</taxon>
        <taxon>Lampsilini</taxon>
        <taxon>Potamilus</taxon>
    </lineage>
</organism>
<gene>
    <name evidence="1" type="ORF">CHS0354_014982</name>
</gene>
<accession>A0AAE0VX96</accession>
<sequence>MYGLLDVSFLLHKLVYLKKCNINRKIIMSESFCENFSCCMRYHRARHGCFTISFRFFLMFGEPLTSSCGKPWFHHLQIVPDSGYFMFYITCIKLRTCDLYV</sequence>
<name>A0AAE0VX96_9BIVA</name>
<dbReference type="EMBL" id="JAEAOA010000931">
    <property type="protein sequence ID" value="KAK3592485.1"/>
    <property type="molecule type" value="Genomic_DNA"/>
</dbReference>
<keyword evidence="2" id="KW-1185">Reference proteome</keyword>
<reference evidence="1" key="1">
    <citation type="journal article" date="2021" name="Genome Biol. Evol.">
        <title>A High-Quality Reference Genome for a Parasitic Bivalve with Doubly Uniparental Inheritance (Bivalvia: Unionida).</title>
        <authorList>
            <person name="Smith C.H."/>
        </authorList>
    </citation>
    <scope>NUCLEOTIDE SEQUENCE</scope>
    <source>
        <strain evidence="1">CHS0354</strain>
    </source>
</reference>
<evidence type="ECO:0000313" key="1">
    <source>
        <dbReference type="EMBL" id="KAK3592485.1"/>
    </source>
</evidence>
<proteinExistence type="predicted"/>
<reference evidence="1" key="2">
    <citation type="journal article" date="2021" name="Genome Biol. Evol.">
        <title>Developing a high-quality reference genome for a parasitic bivalve with doubly uniparental inheritance (Bivalvia: Unionida).</title>
        <authorList>
            <person name="Smith C.H."/>
        </authorList>
    </citation>
    <scope>NUCLEOTIDE SEQUENCE</scope>
    <source>
        <strain evidence="1">CHS0354</strain>
        <tissue evidence="1">Mantle</tissue>
    </source>
</reference>
<dbReference type="AlphaFoldDB" id="A0AAE0VX96"/>
<protein>
    <submittedName>
        <fullName evidence="1">Uncharacterized protein</fullName>
    </submittedName>
</protein>